<dbReference type="Proteomes" id="UP000324705">
    <property type="component" value="Chromosome 1A"/>
</dbReference>
<evidence type="ECO:0000313" key="3">
    <source>
        <dbReference type="Proteomes" id="UP000324705"/>
    </source>
</evidence>
<protein>
    <submittedName>
        <fullName evidence="2">Uncharacterized protein</fullName>
    </submittedName>
</protein>
<accession>A0A9R0QEV3</accession>
<dbReference type="EMBL" id="LT934111">
    <property type="protein sequence ID" value="VAH09964.1"/>
    <property type="molecule type" value="Genomic_DNA"/>
</dbReference>
<keyword evidence="1" id="KW-1133">Transmembrane helix</keyword>
<dbReference type="Gramene" id="TRITD1Av1G205320.1">
    <property type="protein sequence ID" value="TRITD1Av1G205320.1"/>
    <property type="gene ID" value="TRITD1Av1G205320"/>
</dbReference>
<gene>
    <name evidence="2" type="ORF">TRITD_1Av1G205320</name>
</gene>
<proteinExistence type="predicted"/>
<dbReference type="AlphaFoldDB" id="A0A9R0QEV3"/>
<feature type="transmembrane region" description="Helical" evidence="1">
    <location>
        <begin position="64"/>
        <end position="83"/>
    </location>
</feature>
<reference evidence="2 3" key="1">
    <citation type="submission" date="2017-09" db="EMBL/GenBank/DDBJ databases">
        <authorList>
            <consortium name="International Durum Wheat Genome Sequencing Consortium (IDWGSC)"/>
            <person name="Milanesi L."/>
        </authorList>
    </citation>
    <scope>NUCLEOTIDE SEQUENCE [LARGE SCALE GENOMIC DNA]</scope>
    <source>
        <strain evidence="3">cv. Svevo</strain>
    </source>
</reference>
<keyword evidence="1" id="KW-0812">Transmembrane</keyword>
<sequence>MKQIFDILICEAKLPGASGTLAFLHHVYFAFLWNQFGLHGVDDYIGKSKKILASMSKRMDRNKWIVGGIIATLVFAILFILYFKFA</sequence>
<keyword evidence="1" id="KW-0472">Membrane</keyword>
<name>A0A9R0QEV3_TRITD</name>
<evidence type="ECO:0000313" key="2">
    <source>
        <dbReference type="EMBL" id="VAH09964.1"/>
    </source>
</evidence>
<keyword evidence="3" id="KW-1185">Reference proteome</keyword>
<organism evidence="2 3">
    <name type="scientific">Triticum turgidum subsp. durum</name>
    <name type="common">Durum wheat</name>
    <name type="synonym">Triticum durum</name>
    <dbReference type="NCBI Taxonomy" id="4567"/>
    <lineage>
        <taxon>Eukaryota</taxon>
        <taxon>Viridiplantae</taxon>
        <taxon>Streptophyta</taxon>
        <taxon>Embryophyta</taxon>
        <taxon>Tracheophyta</taxon>
        <taxon>Spermatophyta</taxon>
        <taxon>Magnoliopsida</taxon>
        <taxon>Liliopsida</taxon>
        <taxon>Poales</taxon>
        <taxon>Poaceae</taxon>
        <taxon>BOP clade</taxon>
        <taxon>Pooideae</taxon>
        <taxon>Triticodae</taxon>
        <taxon>Triticeae</taxon>
        <taxon>Triticinae</taxon>
        <taxon>Triticum</taxon>
    </lineage>
</organism>
<evidence type="ECO:0000256" key="1">
    <source>
        <dbReference type="SAM" id="Phobius"/>
    </source>
</evidence>